<evidence type="ECO:0000313" key="6">
    <source>
        <dbReference type="Proteomes" id="UP001209701"/>
    </source>
</evidence>
<dbReference type="CDD" id="cd01949">
    <property type="entry name" value="GGDEF"/>
    <property type="match status" value="1"/>
</dbReference>
<dbReference type="InterPro" id="IPR000160">
    <property type="entry name" value="GGDEF_dom"/>
</dbReference>
<comment type="caution">
    <text evidence="5">The sequence shown here is derived from an EMBL/GenBank/DDBJ whole genome shotgun (WGS) entry which is preliminary data.</text>
</comment>
<dbReference type="NCBIfam" id="TIGR00254">
    <property type="entry name" value="GGDEF"/>
    <property type="match status" value="1"/>
</dbReference>
<dbReference type="Proteomes" id="UP001209701">
    <property type="component" value="Unassembled WGS sequence"/>
</dbReference>
<evidence type="ECO:0000256" key="3">
    <source>
        <dbReference type="SAM" id="Coils"/>
    </source>
</evidence>
<comment type="catalytic activity">
    <reaction evidence="2">
        <text>2 GTP = 3',3'-c-di-GMP + 2 diphosphate</text>
        <dbReference type="Rhea" id="RHEA:24898"/>
        <dbReference type="ChEBI" id="CHEBI:33019"/>
        <dbReference type="ChEBI" id="CHEBI:37565"/>
        <dbReference type="ChEBI" id="CHEBI:58805"/>
        <dbReference type="EC" id="2.7.7.65"/>
    </reaction>
</comment>
<keyword evidence="3" id="KW-0175">Coiled coil</keyword>
<dbReference type="PANTHER" id="PTHR45138:SF9">
    <property type="entry name" value="DIGUANYLATE CYCLASE DGCM-RELATED"/>
    <property type="match status" value="1"/>
</dbReference>
<sequence length="358" mass="38574">MRYSDSMARSAEHLRAALPLMTKQRAALHPTSYAVWYEFVSGRNPRLNQALQIHTAGGNTLDEQQTWAMYREHVCELDPALGGRIADGFSQVLDSMAASAAQAGQESARFDTSLSAWVEQLLSNPPPQAQADVLQELLCGTREIRGALSDLQQRLDSSQGEIHSLREEVQRARGEALLDALTGLANRRAFDQQLQQCISAPMADAAQAPCLVLGDIDFFKQINDSYGHAFGDRVLRAVAQTLKNVAEQTAITEQAGAIGAAKAATIAARVGGEEFAMLLPTGNLQQAQAMAETMRSSVAAGRIRRGDSAQDIKRVTISLGVAQMSAGDCAETFFKRADRALYASKHTGRNCVTVLAAA</sequence>
<dbReference type="InterPro" id="IPR050469">
    <property type="entry name" value="Diguanylate_Cyclase"/>
</dbReference>
<organism evidence="5 6">
    <name type="scientific">Roseateles oligotrophus</name>
    <dbReference type="NCBI Taxonomy" id="1769250"/>
    <lineage>
        <taxon>Bacteria</taxon>
        <taxon>Pseudomonadati</taxon>
        <taxon>Pseudomonadota</taxon>
        <taxon>Betaproteobacteria</taxon>
        <taxon>Burkholderiales</taxon>
        <taxon>Sphaerotilaceae</taxon>
        <taxon>Roseateles</taxon>
    </lineage>
</organism>
<proteinExistence type="predicted"/>
<feature type="domain" description="GGDEF" evidence="4">
    <location>
        <begin position="207"/>
        <end position="357"/>
    </location>
</feature>
<accession>A0ABT2YGL7</accession>
<evidence type="ECO:0000313" key="5">
    <source>
        <dbReference type="EMBL" id="MCV2369202.1"/>
    </source>
</evidence>
<dbReference type="PROSITE" id="PS50887">
    <property type="entry name" value="GGDEF"/>
    <property type="match status" value="1"/>
</dbReference>
<dbReference type="InterPro" id="IPR029787">
    <property type="entry name" value="Nucleotide_cyclase"/>
</dbReference>
<dbReference type="PANTHER" id="PTHR45138">
    <property type="entry name" value="REGULATORY COMPONENTS OF SENSORY TRANSDUCTION SYSTEM"/>
    <property type="match status" value="1"/>
</dbReference>
<protein>
    <recommendedName>
        <fullName evidence="1">diguanylate cyclase</fullName>
        <ecNumber evidence="1">2.7.7.65</ecNumber>
    </recommendedName>
</protein>
<keyword evidence="6" id="KW-1185">Reference proteome</keyword>
<dbReference type="SMART" id="SM00267">
    <property type="entry name" value="GGDEF"/>
    <property type="match status" value="1"/>
</dbReference>
<dbReference type="EMBL" id="JAJIRN010000006">
    <property type="protein sequence ID" value="MCV2369202.1"/>
    <property type="molecule type" value="Genomic_DNA"/>
</dbReference>
<dbReference type="Pfam" id="PF00990">
    <property type="entry name" value="GGDEF"/>
    <property type="match status" value="1"/>
</dbReference>
<dbReference type="InterPro" id="IPR043128">
    <property type="entry name" value="Rev_trsase/Diguanyl_cyclase"/>
</dbReference>
<evidence type="ECO:0000259" key="4">
    <source>
        <dbReference type="PROSITE" id="PS50887"/>
    </source>
</evidence>
<name>A0ABT2YGL7_9BURK</name>
<feature type="coiled-coil region" evidence="3">
    <location>
        <begin position="148"/>
        <end position="175"/>
    </location>
</feature>
<reference evidence="5 6" key="1">
    <citation type="submission" date="2021-11" db="EMBL/GenBank/DDBJ databases">
        <authorList>
            <person name="Liang Q."/>
            <person name="Mou H."/>
            <person name="Liu Z."/>
        </authorList>
    </citation>
    <scope>NUCLEOTIDE SEQUENCE [LARGE SCALE GENOMIC DNA]</scope>
    <source>
        <strain evidence="5 6">CHU3</strain>
    </source>
</reference>
<dbReference type="RefSeq" id="WP_263571796.1">
    <property type="nucleotide sequence ID" value="NZ_JAJIRN010000006.1"/>
</dbReference>
<dbReference type="Gene3D" id="3.30.70.270">
    <property type="match status" value="1"/>
</dbReference>
<gene>
    <name evidence="5" type="ORF">LNV07_14045</name>
</gene>
<evidence type="ECO:0000256" key="2">
    <source>
        <dbReference type="ARBA" id="ARBA00034247"/>
    </source>
</evidence>
<dbReference type="EC" id="2.7.7.65" evidence="1"/>
<evidence type="ECO:0000256" key="1">
    <source>
        <dbReference type="ARBA" id="ARBA00012528"/>
    </source>
</evidence>
<dbReference type="SUPFAM" id="SSF55073">
    <property type="entry name" value="Nucleotide cyclase"/>
    <property type="match status" value="1"/>
</dbReference>